<dbReference type="Proteomes" id="UP000050546">
    <property type="component" value="Unassembled WGS sequence"/>
</dbReference>
<gene>
    <name evidence="1" type="ORF">IM53_013610</name>
</gene>
<dbReference type="EMBL" id="JPYI02000081">
    <property type="protein sequence ID" value="OQP77360.1"/>
    <property type="molecule type" value="Genomic_DNA"/>
</dbReference>
<reference evidence="1 2" key="1">
    <citation type="journal article" date="2016" name="Plant Pathol.">
        <title>Genetic characterization of strains named as Xanthomonas axonopodis pv. dieffenbachiae leads to a taxonomic revision of the X. axonopodis species complex.</title>
        <authorList>
            <person name="Constantin E.C."/>
            <person name="Cleenwerck I."/>
            <person name="Maes M."/>
            <person name="Baeyen S."/>
            <person name="Van Malderghem C."/>
            <person name="De Vos P."/>
            <person name="Cottyn B."/>
        </authorList>
    </citation>
    <scope>NUCLEOTIDE SEQUENCE [LARGE SCALE GENOMIC DNA]</scope>
    <source>
        <strain evidence="1 2">LMG 25940</strain>
    </source>
</reference>
<sequence length="107" mass="12178">MLLARGYEQHNHDVWTSPSDAGHFAGVVQSSDDWAINRSSFVTGMAGPAALETLRNHLSDDKIIALWNESKESIRHEFPRAWSMLSPQMRQIVMDHKGENDPRYTLD</sequence>
<evidence type="ECO:0000313" key="2">
    <source>
        <dbReference type="Proteomes" id="UP000050546"/>
    </source>
</evidence>
<reference evidence="1 2" key="2">
    <citation type="journal article" date="2017" name="Plant Pathol.">
        <title>Pathogenicity and virulence gene content of Xanthomonas strains infecting Araceae, formerly known as Xanthomonas axonopodis pv. dieffenbachiae.</title>
        <authorList>
            <person name="Constantin E.C."/>
            <person name="Haegeman A."/>
            <person name="Van Vaerenbergh J."/>
            <person name="Baeyen S."/>
            <person name="Van Malderghem C."/>
            <person name="Maes M."/>
            <person name="Cottyn B."/>
        </authorList>
    </citation>
    <scope>NUCLEOTIDE SEQUENCE [LARGE SCALE GENOMIC DNA]</scope>
    <source>
        <strain evidence="1 2">LMG 25940</strain>
    </source>
</reference>
<comment type="caution">
    <text evidence="1">The sequence shown here is derived from an EMBL/GenBank/DDBJ whole genome shotgun (WGS) entry which is preliminary data.</text>
</comment>
<protein>
    <submittedName>
        <fullName evidence="1">Uncharacterized protein</fullName>
    </submittedName>
</protein>
<organism evidence="1 2">
    <name type="scientific">Xanthomonas phaseoli pv. dieffenbachiae</name>
    <dbReference type="NCBI Taxonomy" id="92828"/>
    <lineage>
        <taxon>Bacteria</taxon>
        <taxon>Pseudomonadati</taxon>
        <taxon>Pseudomonadota</taxon>
        <taxon>Gammaproteobacteria</taxon>
        <taxon>Lysobacterales</taxon>
        <taxon>Lysobacteraceae</taxon>
        <taxon>Xanthomonas</taxon>
    </lineage>
</organism>
<name>A0A1V9H3L9_9XANT</name>
<proteinExistence type="predicted"/>
<dbReference type="AlphaFoldDB" id="A0A1V9H3L9"/>
<evidence type="ECO:0000313" key="1">
    <source>
        <dbReference type="EMBL" id="OQP77360.1"/>
    </source>
</evidence>
<accession>A0A1V9H3L9</accession>